<dbReference type="InterPro" id="IPR001806">
    <property type="entry name" value="Small_GTPase"/>
</dbReference>
<evidence type="ECO:0000313" key="3">
    <source>
        <dbReference type="EMBL" id="QHT01296.1"/>
    </source>
</evidence>
<sequence length="199" mass="22930">MSQTKLKLVTLGEISSGKTSIICRLIEDIFTISESTIGASFFTYYCNDIKYEIWDTAGSERFMALAPIYYRNADIILLVFDLSTIDLMSENYIGFEKIETYLKKVREDMYIREFKVIVIGTKMDLVTLDTLENIKKVVSLRFNNVDGFAYVSSKNGDGFGDFKEKLFLCGNEMKEYKHPTDHIIFLNQEQPNKMSNCLC</sequence>
<dbReference type="PANTHER" id="PTHR24073">
    <property type="entry name" value="DRAB5-RELATED"/>
    <property type="match status" value="1"/>
</dbReference>
<dbReference type="Gene3D" id="3.40.50.300">
    <property type="entry name" value="P-loop containing nucleotide triphosphate hydrolases"/>
    <property type="match status" value="1"/>
</dbReference>
<dbReference type="AlphaFoldDB" id="A0A6C0C980"/>
<organism evidence="3">
    <name type="scientific">viral metagenome</name>
    <dbReference type="NCBI Taxonomy" id="1070528"/>
    <lineage>
        <taxon>unclassified sequences</taxon>
        <taxon>metagenomes</taxon>
        <taxon>organismal metagenomes</taxon>
    </lineage>
</organism>
<dbReference type="InterPro" id="IPR027417">
    <property type="entry name" value="P-loop_NTPase"/>
</dbReference>
<dbReference type="Pfam" id="PF00071">
    <property type="entry name" value="Ras"/>
    <property type="match status" value="1"/>
</dbReference>
<evidence type="ECO:0000256" key="1">
    <source>
        <dbReference type="ARBA" id="ARBA00022741"/>
    </source>
</evidence>
<keyword evidence="1" id="KW-0547">Nucleotide-binding</keyword>
<dbReference type="GO" id="GO:0005525">
    <property type="term" value="F:GTP binding"/>
    <property type="evidence" value="ECO:0007669"/>
    <property type="project" value="UniProtKB-KW"/>
</dbReference>
<name>A0A6C0C980_9ZZZZ</name>
<dbReference type="PROSITE" id="PS51419">
    <property type="entry name" value="RAB"/>
    <property type="match status" value="1"/>
</dbReference>
<dbReference type="EMBL" id="MN739368">
    <property type="protein sequence ID" value="QHT01296.1"/>
    <property type="molecule type" value="Genomic_DNA"/>
</dbReference>
<reference evidence="3" key="1">
    <citation type="journal article" date="2020" name="Nature">
        <title>Giant virus diversity and host interactions through global metagenomics.</title>
        <authorList>
            <person name="Schulz F."/>
            <person name="Roux S."/>
            <person name="Paez-Espino D."/>
            <person name="Jungbluth S."/>
            <person name="Walsh D.A."/>
            <person name="Denef V.J."/>
            <person name="McMahon K.D."/>
            <person name="Konstantinidis K.T."/>
            <person name="Eloe-Fadrosh E.A."/>
            <person name="Kyrpides N.C."/>
            <person name="Woyke T."/>
        </authorList>
    </citation>
    <scope>NUCLEOTIDE SEQUENCE</scope>
    <source>
        <strain evidence="3">GVMAG-M-3300020192-26</strain>
    </source>
</reference>
<dbReference type="SMART" id="SM00173">
    <property type="entry name" value="RAS"/>
    <property type="match status" value="1"/>
</dbReference>
<dbReference type="SMART" id="SM00175">
    <property type="entry name" value="RAB"/>
    <property type="match status" value="1"/>
</dbReference>
<dbReference type="NCBIfam" id="TIGR00231">
    <property type="entry name" value="small_GTP"/>
    <property type="match status" value="1"/>
</dbReference>
<dbReference type="InterPro" id="IPR005225">
    <property type="entry name" value="Small_GTP-bd"/>
</dbReference>
<evidence type="ECO:0000256" key="2">
    <source>
        <dbReference type="ARBA" id="ARBA00023134"/>
    </source>
</evidence>
<dbReference type="PRINTS" id="PR00449">
    <property type="entry name" value="RASTRNSFRMNG"/>
</dbReference>
<accession>A0A6C0C980</accession>
<proteinExistence type="predicted"/>
<dbReference type="GO" id="GO:0003924">
    <property type="term" value="F:GTPase activity"/>
    <property type="evidence" value="ECO:0007669"/>
    <property type="project" value="InterPro"/>
</dbReference>
<protein>
    <submittedName>
        <fullName evidence="3">Uncharacterized protein</fullName>
    </submittedName>
</protein>
<dbReference type="SUPFAM" id="SSF52540">
    <property type="entry name" value="P-loop containing nucleoside triphosphate hydrolases"/>
    <property type="match status" value="1"/>
</dbReference>
<keyword evidence="2" id="KW-0342">GTP-binding</keyword>